<dbReference type="InterPro" id="IPR030190">
    <property type="entry name" value="MacA_alpha-hairpin_sf"/>
</dbReference>
<dbReference type="InterPro" id="IPR050465">
    <property type="entry name" value="UPF0194_transport"/>
</dbReference>
<keyword evidence="4" id="KW-1133">Transmembrane helix</keyword>
<feature type="coiled-coil region" evidence="3">
    <location>
        <begin position="219"/>
        <end position="264"/>
    </location>
</feature>
<accession>A0ABW6IEM7</accession>
<comment type="subcellular location">
    <subcellularLocation>
        <location evidence="1">Cell envelope</location>
    </subcellularLocation>
</comment>
<reference evidence="5 6" key="1">
    <citation type="submission" date="2024-10" db="EMBL/GenBank/DDBJ databases">
        <authorList>
            <person name="Ratan Roy A."/>
            <person name="Morales Sandoval P.H."/>
            <person name="De Los Santos Villalobos S."/>
            <person name="Chakraborty S."/>
            <person name="Mukherjee J."/>
        </authorList>
    </citation>
    <scope>NUCLEOTIDE SEQUENCE [LARGE SCALE GENOMIC DNA]</scope>
    <source>
        <strain evidence="5 6">S1</strain>
    </source>
</reference>
<dbReference type="PRINTS" id="PR01490">
    <property type="entry name" value="RTXTOXIND"/>
</dbReference>
<keyword evidence="4" id="KW-0812">Transmembrane</keyword>
<keyword evidence="6" id="KW-1185">Reference proteome</keyword>
<evidence type="ECO:0000256" key="1">
    <source>
        <dbReference type="ARBA" id="ARBA00004196"/>
    </source>
</evidence>
<keyword evidence="4" id="KW-0472">Membrane</keyword>
<dbReference type="InterPro" id="IPR014315">
    <property type="entry name" value="ABC_heterocyst_DevB"/>
</dbReference>
<dbReference type="Proteomes" id="UP001600165">
    <property type="component" value="Unassembled WGS sequence"/>
</dbReference>
<name>A0ABW6IEM7_9CYAN</name>
<dbReference type="PANTHER" id="PTHR32347:SF27">
    <property type="entry name" value="RND EFFLUX PUMP MEMBRANE FUSION PROTEIN BARREL-SANDWICH DOMAIN-CONTAINING PROTEIN"/>
    <property type="match status" value="1"/>
</dbReference>
<dbReference type="EMBL" id="JBHZOL010000069">
    <property type="protein sequence ID" value="MFE4106637.1"/>
    <property type="molecule type" value="Genomic_DNA"/>
</dbReference>
<dbReference type="Gene3D" id="2.40.50.100">
    <property type="match status" value="1"/>
</dbReference>
<evidence type="ECO:0000313" key="6">
    <source>
        <dbReference type="Proteomes" id="UP001600165"/>
    </source>
</evidence>
<dbReference type="PANTHER" id="PTHR32347">
    <property type="entry name" value="EFFLUX SYSTEM COMPONENT YKNX-RELATED"/>
    <property type="match status" value="1"/>
</dbReference>
<dbReference type="RefSeq" id="WP_377964591.1">
    <property type="nucleotide sequence ID" value="NZ_JBHZOL010000069.1"/>
</dbReference>
<evidence type="ECO:0000256" key="3">
    <source>
        <dbReference type="SAM" id="Coils"/>
    </source>
</evidence>
<feature type="coiled-coil region" evidence="3">
    <location>
        <begin position="156"/>
        <end position="183"/>
    </location>
</feature>
<dbReference type="NCBIfam" id="TIGR02971">
    <property type="entry name" value="heterocyst_DevB"/>
    <property type="match status" value="1"/>
</dbReference>
<evidence type="ECO:0000256" key="4">
    <source>
        <dbReference type="SAM" id="Phobius"/>
    </source>
</evidence>
<feature type="transmembrane region" description="Helical" evidence="4">
    <location>
        <begin position="12"/>
        <end position="34"/>
    </location>
</feature>
<gene>
    <name evidence="5" type="ORF">ACFVKH_10145</name>
</gene>
<protein>
    <submittedName>
        <fullName evidence="5">ABC exporter membrane fusion protein</fullName>
    </submittedName>
</protein>
<evidence type="ECO:0000313" key="5">
    <source>
        <dbReference type="EMBL" id="MFE4106637.1"/>
    </source>
</evidence>
<keyword evidence="2 3" id="KW-0175">Coiled coil</keyword>
<dbReference type="Gene3D" id="6.10.140.1990">
    <property type="match status" value="1"/>
</dbReference>
<proteinExistence type="predicted"/>
<evidence type="ECO:0000256" key="2">
    <source>
        <dbReference type="ARBA" id="ARBA00023054"/>
    </source>
</evidence>
<sequence>MNFQTLAKPNYRWILILIAIATAVSGAIALYGIAQLRQPSQPPAPAEAKADVVEQVTALGRLEPATEVIQVSVPATLGNDRVAELQVEQGDRVEVGQVIAVLESRDRLQNAVLEAEAQVGVAQAELARVQAGAKVGEIAAQEAEIMRLQRELTGDIATQQATIARRQAELKTAEAEYNRYRSLYQSGAISASELAQRQLTLDTSQAQLNEARATQSRSQASLQEQIKQAQATLAQIAEVRPVDVQAAQAEVERAIAAVKRAEADLAEVYIRAPIAGRILNIYTRPGEVVAGNGIVELGETDQMQVVAEVYQTDISKIREGQTALITSESFTGELRGVVRLIGLQVLQQEVTSGEPGENLDRKVIQVKIRLNPADSQRVANLTNLQVQVDLPVETSVLSLP</sequence>
<comment type="caution">
    <text evidence="5">The sequence shown here is derived from an EMBL/GenBank/DDBJ whole genome shotgun (WGS) entry which is preliminary data.</text>
</comment>
<dbReference type="SUPFAM" id="SSF111369">
    <property type="entry name" value="HlyD-like secretion proteins"/>
    <property type="match status" value="2"/>
</dbReference>
<dbReference type="Gene3D" id="2.40.30.170">
    <property type="match status" value="1"/>
</dbReference>
<organism evidence="5 6">
    <name type="scientific">Almyronema epifaneia S1</name>
    <dbReference type="NCBI Taxonomy" id="2991925"/>
    <lineage>
        <taxon>Bacteria</taxon>
        <taxon>Bacillati</taxon>
        <taxon>Cyanobacteriota</taxon>
        <taxon>Cyanophyceae</taxon>
        <taxon>Nodosilineales</taxon>
        <taxon>Nodosilineaceae</taxon>
        <taxon>Almyronema</taxon>
        <taxon>Almyronema epifaneia</taxon>
    </lineage>
</organism>